<evidence type="ECO:0000256" key="1">
    <source>
        <dbReference type="SAM" id="SignalP"/>
    </source>
</evidence>
<dbReference type="InterPro" id="IPR008969">
    <property type="entry name" value="CarboxyPept-like_regulatory"/>
</dbReference>
<reference evidence="2 3" key="1">
    <citation type="submission" date="2008-10" db="EMBL/GenBank/DDBJ databases">
        <title>Draft genome sequence of Bacteroides dorei (DSM 17855).</title>
        <authorList>
            <person name="Sudarsanam P."/>
            <person name="Ley R."/>
            <person name="Guruge J."/>
            <person name="Turnbaugh P.J."/>
            <person name="Mahowald M."/>
            <person name="Liep D."/>
            <person name="Gordon J."/>
        </authorList>
    </citation>
    <scope>NUCLEOTIDE SEQUENCE [LARGE SCALE GENOMIC DNA]</scope>
    <source>
        <strain evidence="2 3">DSM 17855</strain>
    </source>
</reference>
<keyword evidence="1" id="KW-0732">Signal</keyword>
<feature type="chain" id="PRO_5002851650" description="Outer membrane protein beta-barrel domain-containing protein" evidence="1">
    <location>
        <begin position="20"/>
        <end position="367"/>
    </location>
</feature>
<dbReference type="Pfam" id="PF13715">
    <property type="entry name" value="CarbopepD_reg_2"/>
    <property type="match status" value="1"/>
</dbReference>
<evidence type="ECO:0000313" key="3">
    <source>
        <dbReference type="Proteomes" id="UP000004849"/>
    </source>
</evidence>
<dbReference type="SUPFAM" id="SSF49464">
    <property type="entry name" value="Carboxypeptidase regulatory domain-like"/>
    <property type="match status" value="1"/>
</dbReference>
<proteinExistence type="predicted"/>
<dbReference type="AlphaFoldDB" id="B6VSF1"/>
<reference evidence="2 3" key="2">
    <citation type="submission" date="2008-10" db="EMBL/GenBank/DDBJ databases">
        <authorList>
            <person name="Fulton L."/>
            <person name="Clifton S."/>
            <person name="Fulton B."/>
            <person name="Xu J."/>
            <person name="Minx P."/>
            <person name="Pepin K.H."/>
            <person name="Johnson M."/>
            <person name="Thiruvilangam P."/>
            <person name="Bhonagiri V."/>
            <person name="Nash W.E."/>
            <person name="Mardis E.R."/>
            <person name="Wilson R.K."/>
        </authorList>
    </citation>
    <scope>NUCLEOTIDE SEQUENCE [LARGE SCALE GENOMIC DNA]</scope>
    <source>
        <strain evidence="2 3">DSM 17855</strain>
    </source>
</reference>
<organism evidence="2 3">
    <name type="scientific">Phocaeicola dorei DSM 17855</name>
    <dbReference type="NCBI Taxonomy" id="483217"/>
    <lineage>
        <taxon>Bacteria</taxon>
        <taxon>Pseudomonadati</taxon>
        <taxon>Bacteroidota</taxon>
        <taxon>Bacteroidia</taxon>
        <taxon>Bacteroidales</taxon>
        <taxon>Bacteroidaceae</taxon>
        <taxon>Phocaeicola</taxon>
    </lineage>
</organism>
<protein>
    <recommendedName>
        <fullName evidence="4">Outer membrane protein beta-barrel domain-containing protein</fullName>
    </recommendedName>
</protein>
<dbReference type="Proteomes" id="UP000004849">
    <property type="component" value="Unassembled WGS sequence"/>
</dbReference>
<dbReference type="EMBL" id="ABWZ01000003">
    <property type="protein sequence ID" value="EEB27366.1"/>
    <property type="molecule type" value="Genomic_DNA"/>
</dbReference>
<evidence type="ECO:0008006" key="4">
    <source>
        <dbReference type="Google" id="ProtNLM"/>
    </source>
</evidence>
<name>B6VSF1_9BACT</name>
<sequence length="367" mass="40897">MRTLILLLGLLLNSIVIDAQSVSGLLVDEKGNPVSFANVVLLSSKDSSFVQGTISNEQGIFSIDQTSGNNILRISCLGFIPVTKAYAQFPVTIVMHEDVNLLGEVVVKGNRPSYKLTSEGLQTHVQGTVLSIMGTAEDVLKHIPGLQKKNDAYEVFGKGSPIIYVNGRLLRDLSELDQLKSEDIKNVELITSPGARYDASVKAVVKITTRPIKGEGFGFDVRSGYNQWEYAGFVEQLNWNYRRDKLDVFGTVYYRKSEGFDESRFTQDVHVDTLWHQDNYQFAKTNQQAFTNIAGVNYAFDENNSIGVKYTLKANPDARYHTIFNSDVYTDGTHYDYLANDINATAYYNPSHSVNVYYKGDGGKNGD</sequence>
<feature type="signal peptide" evidence="1">
    <location>
        <begin position="1"/>
        <end position="19"/>
    </location>
</feature>
<evidence type="ECO:0000313" key="2">
    <source>
        <dbReference type="EMBL" id="EEB27366.1"/>
    </source>
</evidence>
<gene>
    <name evidence="2" type="ORF">BACDOR_00181</name>
</gene>
<dbReference type="SUPFAM" id="SSF56935">
    <property type="entry name" value="Porins"/>
    <property type="match status" value="1"/>
</dbReference>
<accession>B6VSF1</accession>
<dbReference type="HOGENOM" id="CLU_629553_0_0_10"/>